<evidence type="ECO:0000256" key="1">
    <source>
        <dbReference type="ARBA" id="ARBA00022475"/>
    </source>
</evidence>
<keyword evidence="3 6" id="KW-1133">Transmembrane helix</keyword>
<name>A0A7W7FTD9_9PSEU</name>
<accession>A0A7W7FTD9</accession>
<evidence type="ECO:0000259" key="7">
    <source>
        <dbReference type="Pfam" id="PF06305"/>
    </source>
</evidence>
<reference evidence="8 9" key="1">
    <citation type="submission" date="2020-08" db="EMBL/GenBank/DDBJ databases">
        <title>Sequencing the genomes of 1000 actinobacteria strains.</title>
        <authorList>
            <person name="Klenk H.-P."/>
        </authorList>
    </citation>
    <scope>NUCLEOTIDE SEQUENCE [LARGE SCALE GENOMIC DNA]</scope>
    <source>
        <strain evidence="8 9">DSM 44230</strain>
    </source>
</reference>
<keyword evidence="4 6" id="KW-0472">Membrane</keyword>
<proteinExistence type="predicted"/>
<feature type="transmembrane region" description="Helical" evidence="6">
    <location>
        <begin position="58"/>
        <end position="77"/>
    </location>
</feature>
<dbReference type="AlphaFoldDB" id="A0A7W7FTD9"/>
<protein>
    <submittedName>
        <fullName evidence="8">Putative integral membrane protein</fullName>
    </submittedName>
</protein>
<sequence>MSEAHTPDGPGQHSGEHQRPDPGAEQRTDPRAARRRANERAAAQPGGAQPGRSRLGGLWSVFVVAAVVLLLLLVFILENSQDVQISYFGVAGTLPLGVALLLSAILGVLLVAVPGYARIIQLRRSAKRGSGRG</sequence>
<evidence type="ECO:0000256" key="3">
    <source>
        <dbReference type="ARBA" id="ARBA00022989"/>
    </source>
</evidence>
<evidence type="ECO:0000256" key="6">
    <source>
        <dbReference type="SAM" id="Phobius"/>
    </source>
</evidence>
<organism evidence="8 9">
    <name type="scientific">Crossiella cryophila</name>
    <dbReference type="NCBI Taxonomy" id="43355"/>
    <lineage>
        <taxon>Bacteria</taxon>
        <taxon>Bacillati</taxon>
        <taxon>Actinomycetota</taxon>
        <taxon>Actinomycetes</taxon>
        <taxon>Pseudonocardiales</taxon>
        <taxon>Pseudonocardiaceae</taxon>
        <taxon>Crossiella</taxon>
    </lineage>
</organism>
<feature type="domain" description="Lipopolysaccharide assembly protein A" evidence="7">
    <location>
        <begin position="78"/>
        <end position="128"/>
    </location>
</feature>
<feature type="transmembrane region" description="Helical" evidence="6">
    <location>
        <begin position="97"/>
        <end position="117"/>
    </location>
</feature>
<dbReference type="InterPro" id="IPR010445">
    <property type="entry name" value="LapA_dom"/>
</dbReference>
<feature type="region of interest" description="Disordered" evidence="5">
    <location>
        <begin position="1"/>
        <end position="52"/>
    </location>
</feature>
<feature type="compositionally biased region" description="Low complexity" evidence="5">
    <location>
        <begin position="40"/>
        <end position="51"/>
    </location>
</feature>
<dbReference type="Proteomes" id="UP000533598">
    <property type="component" value="Unassembled WGS sequence"/>
</dbReference>
<dbReference type="Pfam" id="PF06305">
    <property type="entry name" value="LapA_dom"/>
    <property type="match status" value="1"/>
</dbReference>
<dbReference type="EMBL" id="JACHMH010000001">
    <property type="protein sequence ID" value="MBB4676313.1"/>
    <property type="molecule type" value="Genomic_DNA"/>
</dbReference>
<evidence type="ECO:0000256" key="2">
    <source>
        <dbReference type="ARBA" id="ARBA00022692"/>
    </source>
</evidence>
<keyword evidence="1" id="KW-1003">Cell membrane</keyword>
<keyword evidence="2 6" id="KW-0812">Transmembrane</keyword>
<keyword evidence="9" id="KW-1185">Reference proteome</keyword>
<evidence type="ECO:0000256" key="5">
    <source>
        <dbReference type="SAM" id="MobiDB-lite"/>
    </source>
</evidence>
<evidence type="ECO:0000313" key="8">
    <source>
        <dbReference type="EMBL" id="MBB4676313.1"/>
    </source>
</evidence>
<evidence type="ECO:0000313" key="9">
    <source>
        <dbReference type="Proteomes" id="UP000533598"/>
    </source>
</evidence>
<gene>
    <name evidence="8" type="ORF">HNR67_002431</name>
</gene>
<dbReference type="RefSeq" id="WP_185002155.1">
    <property type="nucleotide sequence ID" value="NZ_BAAAUI010000029.1"/>
</dbReference>
<feature type="compositionally biased region" description="Basic and acidic residues" evidence="5">
    <location>
        <begin position="14"/>
        <end position="39"/>
    </location>
</feature>
<evidence type="ECO:0000256" key="4">
    <source>
        <dbReference type="ARBA" id="ARBA00023136"/>
    </source>
</evidence>
<dbReference type="GO" id="GO:0005886">
    <property type="term" value="C:plasma membrane"/>
    <property type="evidence" value="ECO:0007669"/>
    <property type="project" value="InterPro"/>
</dbReference>
<comment type="caution">
    <text evidence="8">The sequence shown here is derived from an EMBL/GenBank/DDBJ whole genome shotgun (WGS) entry which is preliminary data.</text>
</comment>